<gene>
    <name evidence="1" type="ORF">ALEPTO_LOCUS9494</name>
</gene>
<reference evidence="1" key="1">
    <citation type="submission" date="2021-06" db="EMBL/GenBank/DDBJ databases">
        <authorList>
            <person name="Kallberg Y."/>
            <person name="Tangrot J."/>
            <person name="Rosling A."/>
        </authorList>
    </citation>
    <scope>NUCLEOTIDE SEQUENCE</scope>
    <source>
        <strain evidence="1">FL130A</strain>
    </source>
</reference>
<accession>A0A9N9GYQ1</accession>
<protein>
    <submittedName>
        <fullName evidence="1">2989_t:CDS:1</fullName>
    </submittedName>
</protein>
<evidence type="ECO:0000313" key="1">
    <source>
        <dbReference type="EMBL" id="CAG8634670.1"/>
    </source>
</evidence>
<dbReference type="AlphaFoldDB" id="A0A9N9GYQ1"/>
<dbReference type="Proteomes" id="UP000789508">
    <property type="component" value="Unassembled WGS sequence"/>
</dbReference>
<sequence>MSIAASRYDESGIYRNENKAIASVNKLVYWKRASRRYLVVWYTGREHPGVGIISQRASYNDYPATSNPNIGPGLTIRAQTVNCANEQNFTTREWTKETDNGQLAFITQVGAAGAWGQDEVWRRRVVDT</sequence>
<evidence type="ECO:0000313" key="2">
    <source>
        <dbReference type="Proteomes" id="UP000789508"/>
    </source>
</evidence>
<comment type="caution">
    <text evidence="1">The sequence shown here is derived from an EMBL/GenBank/DDBJ whole genome shotgun (WGS) entry which is preliminary data.</text>
</comment>
<dbReference type="OrthoDB" id="10591765at2759"/>
<name>A0A9N9GYQ1_9GLOM</name>
<organism evidence="1 2">
    <name type="scientific">Ambispora leptoticha</name>
    <dbReference type="NCBI Taxonomy" id="144679"/>
    <lineage>
        <taxon>Eukaryota</taxon>
        <taxon>Fungi</taxon>
        <taxon>Fungi incertae sedis</taxon>
        <taxon>Mucoromycota</taxon>
        <taxon>Glomeromycotina</taxon>
        <taxon>Glomeromycetes</taxon>
        <taxon>Archaeosporales</taxon>
        <taxon>Ambisporaceae</taxon>
        <taxon>Ambispora</taxon>
    </lineage>
</organism>
<dbReference type="EMBL" id="CAJVPS010007421">
    <property type="protein sequence ID" value="CAG8634670.1"/>
    <property type="molecule type" value="Genomic_DNA"/>
</dbReference>
<keyword evidence="2" id="KW-1185">Reference proteome</keyword>
<proteinExistence type="predicted"/>